<keyword evidence="1" id="KW-0812">Transmembrane</keyword>
<reference evidence="2" key="1">
    <citation type="journal article" date="2022" name="Int. J. Mol. Sci.">
        <title>Draft Genome of Tanacetum Coccineum: Genomic Comparison of Closely Related Tanacetum-Family Plants.</title>
        <authorList>
            <person name="Yamashiro T."/>
            <person name="Shiraishi A."/>
            <person name="Nakayama K."/>
            <person name="Satake H."/>
        </authorList>
    </citation>
    <scope>NUCLEOTIDE SEQUENCE</scope>
</reference>
<name>A0ABQ5DJS1_9ASTR</name>
<dbReference type="EMBL" id="BQNB010015336">
    <property type="protein sequence ID" value="GJT38838.1"/>
    <property type="molecule type" value="Genomic_DNA"/>
</dbReference>
<sequence>MGRPKLRRDDRLKTNLEELLLSEDMAYDRNSWRTMIMVDEERFLVFPAFRPFVPFAWLLPLFLYLSSLVGALVDVLVCALLLHLCRFDTFGFLAPEAVKLLSRVQRVIHNNVMTPKSTDVIFKRIGFAIQKGLAAQLVARLPSTIIWLFARVVAKLLSRLRGVMVIQVEDSMVASNRDHVVGGLGNEGSSSPHSSLWVAKRPMPEVVMLVFAEMFRTRTVPKNVIDWYGYVDTWLPEEGGVDEFPALPPCSKKCQKIVKSPTPIFNAVLGLPSKTTWATMVKKMGIRGAGNTGKGKEKVQYEGCSSSDGLFRNLHQMASLLVHLSVFEMYLSGDSKKRQKTKPNDKLSMEWKRLCKIKAKSPKMPVRAILKNQQSNRAGHFDELTAMASKQSSSGAALHEMTPTTISSGLVPNPSPSTPFVPPSKSDWDLLFQLLFDELLTPPPSVDHPAPVVIAPIADIVAPRTRCINGLTFLEQ</sequence>
<dbReference type="PANTHER" id="PTHR48462:SF1">
    <property type="entry name" value="PROTEIN, PUTATIVE-RELATED"/>
    <property type="match status" value="1"/>
</dbReference>
<reference evidence="2" key="2">
    <citation type="submission" date="2022-01" db="EMBL/GenBank/DDBJ databases">
        <authorList>
            <person name="Yamashiro T."/>
            <person name="Shiraishi A."/>
            <person name="Satake H."/>
            <person name="Nakayama K."/>
        </authorList>
    </citation>
    <scope>NUCLEOTIDE SEQUENCE</scope>
</reference>
<keyword evidence="1" id="KW-0472">Membrane</keyword>
<proteinExistence type="predicted"/>
<evidence type="ECO:0000256" key="1">
    <source>
        <dbReference type="SAM" id="Phobius"/>
    </source>
</evidence>
<protein>
    <submittedName>
        <fullName evidence="2">Uncharacterized protein</fullName>
    </submittedName>
</protein>
<evidence type="ECO:0000313" key="2">
    <source>
        <dbReference type="EMBL" id="GJT38838.1"/>
    </source>
</evidence>
<accession>A0ABQ5DJS1</accession>
<dbReference type="Proteomes" id="UP001151760">
    <property type="component" value="Unassembled WGS sequence"/>
</dbReference>
<organism evidence="2 3">
    <name type="scientific">Tanacetum coccineum</name>
    <dbReference type="NCBI Taxonomy" id="301880"/>
    <lineage>
        <taxon>Eukaryota</taxon>
        <taxon>Viridiplantae</taxon>
        <taxon>Streptophyta</taxon>
        <taxon>Embryophyta</taxon>
        <taxon>Tracheophyta</taxon>
        <taxon>Spermatophyta</taxon>
        <taxon>Magnoliopsida</taxon>
        <taxon>eudicotyledons</taxon>
        <taxon>Gunneridae</taxon>
        <taxon>Pentapetalae</taxon>
        <taxon>asterids</taxon>
        <taxon>campanulids</taxon>
        <taxon>Asterales</taxon>
        <taxon>Asteraceae</taxon>
        <taxon>Asteroideae</taxon>
        <taxon>Anthemideae</taxon>
        <taxon>Anthemidinae</taxon>
        <taxon>Tanacetum</taxon>
    </lineage>
</organism>
<keyword evidence="3" id="KW-1185">Reference proteome</keyword>
<feature type="transmembrane region" description="Helical" evidence="1">
    <location>
        <begin position="55"/>
        <end position="82"/>
    </location>
</feature>
<evidence type="ECO:0000313" key="3">
    <source>
        <dbReference type="Proteomes" id="UP001151760"/>
    </source>
</evidence>
<comment type="caution">
    <text evidence="2">The sequence shown here is derived from an EMBL/GenBank/DDBJ whole genome shotgun (WGS) entry which is preliminary data.</text>
</comment>
<keyword evidence="1" id="KW-1133">Transmembrane helix</keyword>
<dbReference type="PANTHER" id="PTHR48462">
    <property type="entry name" value="PROTEIN, PUTATIVE-RELATED"/>
    <property type="match status" value="1"/>
</dbReference>
<gene>
    <name evidence="2" type="ORF">Tco_0938703</name>
</gene>